<protein>
    <submittedName>
        <fullName evidence="2">Uncharacterized protein</fullName>
    </submittedName>
</protein>
<name>A0A7R9K498_TIMGE</name>
<dbReference type="EMBL" id="OE843427">
    <property type="protein sequence ID" value="CAD7603104.1"/>
    <property type="molecule type" value="Genomic_DNA"/>
</dbReference>
<organism evidence="2">
    <name type="scientific">Timema genevievae</name>
    <name type="common">Walking stick</name>
    <dbReference type="NCBI Taxonomy" id="629358"/>
    <lineage>
        <taxon>Eukaryota</taxon>
        <taxon>Metazoa</taxon>
        <taxon>Ecdysozoa</taxon>
        <taxon>Arthropoda</taxon>
        <taxon>Hexapoda</taxon>
        <taxon>Insecta</taxon>
        <taxon>Pterygota</taxon>
        <taxon>Neoptera</taxon>
        <taxon>Polyneoptera</taxon>
        <taxon>Phasmatodea</taxon>
        <taxon>Timematodea</taxon>
        <taxon>Timematoidea</taxon>
        <taxon>Timematidae</taxon>
        <taxon>Timema</taxon>
    </lineage>
</organism>
<evidence type="ECO:0000313" key="2">
    <source>
        <dbReference type="EMBL" id="CAD7603104.1"/>
    </source>
</evidence>
<proteinExistence type="predicted"/>
<feature type="compositionally biased region" description="Polar residues" evidence="1">
    <location>
        <begin position="91"/>
        <end position="101"/>
    </location>
</feature>
<dbReference type="AlphaFoldDB" id="A0A7R9K498"/>
<reference evidence="2" key="1">
    <citation type="submission" date="2020-11" db="EMBL/GenBank/DDBJ databases">
        <authorList>
            <person name="Tran Van P."/>
        </authorList>
    </citation>
    <scope>NUCLEOTIDE SEQUENCE</scope>
</reference>
<sequence>MFLVPSYKNPAIVCHPCGRGTDAIFSTVPHSSTSRPVAVARRENNTKGGTLTPLEMDTSRQLPSAKWANSYTESQEVNPHLRGGRVENHLGKTTPSSPNRDSNLDLPVLEVELNTTGALANYATEAAQRLGNRSGKLNSEKVYPHLHGGRVKKPFRKTTLSTPNRDLNLDLPVITSLVYCEGSALDQAVTEAGIGKVEYRGSEPAFAWRENEKSFRENQSSAVELNTTSALANYATEAACRVFVAANKTDLRLTLKCFPSAAEKQSGDVTKCKRIKKPP</sequence>
<evidence type="ECO:0000256" key="1">
    <source>
        <dbReference type="SAM" id="MobiDB-lite"/>
    </source>
</evidence>
<gene>
    <name evidence="2" type="ORF">TGEB3V08_LOCUS8634</name>
</gene>
<feature type="region of interest" description="Disordered" evidence="1">
    <location>
        <begin position="70"/>
        <end position="104"/>
    </location>
</feature>
<accession>A0A7R9K498</accession>